<keyword evidence="10" id="KW-0472">Membrane</keyword>
<dbReference type="GO" id="GO:0098552">
    <property type="term" value="C:side of membrane"/>
    <property type="evidence" value="ECO:0007669"/>
    <property type="project" value="UniProtKB-KW"/>
</dbReference>
<keyword evidence="12" id="KW-0449">Lipoprotein</keyword>
<name>A0AB34PTM3_CANAX</name>
<comment type="subcellular location">
    <subcellularLocation>
        <location evidence="3">Membrane</location>
        <topology evidence="3">Lipid-anchor</topology>
        <topology evidence="3">GPI-anchor</topology>
    </subcellularLocation>
    <subcellularLocation>
        <location evidence="2">Secreted</location>
        <location evidence="2">Cell wall</location>
    </subcellularLocation>
</comment>
<evidence type="ECO:0000256" key="10">
    <source>
        <dbReference type="ARBA" id="ARBA00023136"/>
    </source>
</evidence>
<dbReference type="PANTHER" id="PTHR40903">
    <property type="entry name" value="GLYCINE-RICH CELL WALL STRUCTURAL PROTEIN 1-LIKE"/>
    <property type="match status" value="1"/>
</dbReference>
<feature type="domain" description="Hyphally-regulated cell wall protein N-terminal" evidence="15">
    <location>
        <begin position="12"/>
        <end position="339"/>
    </location>
</feature>
<dbReference type="GO" id="GO:0009277">
    <property type="term" value="C:fungal-type cell wall"/>
    <property type="evidence" value="ECO:0007669"/>
    <property type="project" value="UniProtKB-ARBA"/>
</dbReference>
<keyword evidence="8 14" id="KW-0732">Signal</keyword>
<evidence type="ECO:0000259" key="15">
    <source>
        <dbReference type="Pfam" id="PF11765"/>
    </source>
</evidence>
<feature type="compositionally biased region" description="Polar residues" evidence="13">
    <location>
        <begin position="416"/>
        <end position="428"/>
    </location>
</feature>
<comment type="function">
    <text evidence="1">GPI-anchored cell wall protein involved in cell wall organization, hyphal growth, as well as in host-fungal interaction and virulence.</text>
</comment>
<evidence type="ECO:0000256" key="7">
    <source>
        <dbReference type="ARBA" id="ARBA00022622"/>
    </source>
</evidence>
<evidence type="ECO:0000256" key="9">
    <source>
        <dbReference type="ARBA" id="ARBA00023026"/>
    </source>
</evidence>
<keyword evidence="9" id="KW-0843">Virulence</keyword>
<evidence type="ECO:0000256" key="6">
    <source>
        <dbReference type="ARBA" id="ARBA00022525"/>
    </source>
</evidence>
<evidence type="ECO:0000256" key="1">
    <source>
        <dbReference type="ARBA" id="ARBA00003560"/>
    </source>
</evidence>
<evidence type="ECO:0000313" key="17">
    <source>
        <dbReference type="Proteomes" id="UP000030161"/>
    </source>
</evidence>
<evidence type="ECO:0000313" key="16">
    <source>
        <dbReference type="EMBL" id="KGR08495.1"/>
    </source>
</evidence>
<organism evidence="16 17">
    <name type="scientific">Candida albicans P78048</name>
    <dbReference type="NCBI Taxonomy" id="1094989"/>
    <lineage>
        <taxon>Eukaryota</taxon>
        <taxon>Fungi</taxon>
        <taxon>Dikarya</taxon>
        <taxon>Ascomycota</taxon>
        <taxon>Saccharomycotina</taxon>
        <taxon>Pichiomycetes</taxon>
        <taxon>Debaryomycetaceae</taxon>
        <taxon>Candida/Lodderomyces clade</taxon>
        <taxon>Candida</taxon>
    </lineage>
</organism>
<dbReference type="AlphaFoldDB" id="A0AB34PTM3"/>
<feature type="chain" id="PRO_5044225334" description="Hyphally-regulated cell wall protein N-terminal domain-containing protein" evidence="14">
    <location>
        <begin position="21"/>
        <end position="578"/>
    </location>
</feature>
<evidence type="ECO:0000256" key="14">
    <source>
        <dbReference type="SAM" id="SignalP"/>
    </source>
</evidence>
<evidence type="ECO:0000256" key="12">
    <source>
        <dbReference type="ARBA" id="ARBA00023288"/>
    </source>
</evidence>
<evidence type="ECO:0000256" key="13">
    <source>
        <dbReference type="SAM" id="MobiDB-lite"/>
    </source>
</evidence>
<keyword evidence="7" id="KW-0336">GPI-anchor</keyword>
<keyword evidence="5" id="KW-0134">Cell wall</keyword>
<accession>A0AB34PTM3</accession>
<dbReference type="InterPro" id="IPR031573">
    <property type="entry name" value="Cell_wall_rpt"/>
</dbReference>
<feature type="compositionally biased region" description="Low complexity" evidence="13">
    <location>
        <begin position="383"/>
        <end position="415"/>
    </location>
</feature>
<proteinExistence type="inferred from homology"/>
<dbReference type="GO" id="GO:0009986">
    <property type="term" value="C:cell surface"/>
    <property type="evidence" value="ECO:0007669"/>
    <property type="project" value="UniProtKB-ARBA"/>
</dbReference>
<dbReference type="PANTHER" id="PTHR40903:SF1">
    <property type="entry name" value="HYPHALLY REGULATED CELL WALL PROTEIN 3"/>
    <property type="match status" value="1"/>
</dbReference>
<evidence type="ECO:0000256" key="5">
    <source>
        <dbReference type="ARBA" id="ARBA00022512"/>
    </source>
</evidence>
<comment type="similarity">
    <text evidence="4">Belongs to the HYR1/IFF family.</text>
</comment>
<evidence type="ECO:0000256" key="3">
    <source>
        <dbReference type="ARBA" id="ARBA00004589"/>
    </source>
</evidence>
<dbReference type="EMBL" id="AJIX01000028">
    <property type="protein sequence ID" value="KGR08495.1"/>
    <property type="molecule type" value="Genomic_DNA"/>
</dbReference>
<feature type="region of interest" description="Disordered" evidence="13">
    <location>
        <begin position="383"/>
        <end position="578"/>
    </location>
</feature>
<dbReference type="Proteomes" id="UP000030161">
    <property type="component" value="Unassembled WGS sequence"/>
</dbReference>
<sequence>MHLFKRIALTLWLIISSTLAVVITEDRVDRGTISVNLGEVTVNSGASWSIINNAVTAFAGKINVQSGGGLYISSTSPLLALQVTLTSLLDSITNDGVISLDSRASLTASNYNLIGLSFTNNGEMYLAASGVLPSTMDLTAASWTNNGLIVAYQNQRSSGVLNLGTPLGAITNNGQICLYNQVYQQQTRIEGSGCITANKNSAIYISNAVLPVATTQNFYLQDSKSSMIVQAVSSTQTFNVYGFGNGNKIGITLPAVGIPPNPAYSYDVDTGILTVRAGLLSQKFNIGLGYYSLFFSVVTDNGAGLPSTILGSISYSGPVPSRNLPASCKIACKPVPTAPGTNPTEYTTTITTTNSAGNPLTETGVVDISTDSNGSWFTTTSIFPTTSQSSSSETVASSSQPDSSSTEPSAFPSSTGDSSAEPSITSDYSSSELSVVPSSASESASESSAEPSSASESASESGSESVASETSASESASEQSSTSESSAEISSASESSAEPSSAKSAISESASEFSAAPSSASQSSASQSSTNESSSQQSSAESSSTGTSSVSASAATSEYTATWTTTNSDGSVSTESGI</sequence>
<evidence type="ECO:0000256" key="8">
    <source>
        <dbReference type="ARBA" id="ARBA00022729"/>
    </source>
</evidence>
<dbReference type="InterPro" id="IPR021031">
    <property type="entry name" value="Hyphal-reg_cell_wall_N"/>
</dbReference>
<keyword evidence="6" id="KW-0964">Secreted</keyword>
<feature type="compositionally biased region" description="Polar residues" evidence="13">
    <location>
        <begin position="559"/>
        <end position="578"/>
    </location>
</feature>
<keyword evidence="11" id="KW-0325">Glycoprotein</keyword>
<protein>
    <recommendedName>
        <fullName evidence="15">Hyphally-regulated cell wall protein N-terminal domain-containing protein</fullName>
    </recommendedName>
</protein>
<reference evidence="16 17" key="1">
    <citation type="submission" date="2013-12" db="EMBL/GenBank/DDBJ databases">
        <title>The Genome Sequence of Candida albicans P78048.</title>
        <authorList>
            <consortium name="The Broad Institute Genome Sequencing Platform"/>
            <consortium name="The Broad Institute Genome Sequencing Center for Infectious Disease"/>
            <person name="Cuomo C."/>
            <person name="Bennett R."/>
            <person name="Hirakawa M."/>
            <person name="Noverr M."/>
            <person name="Mitchell A."/>
            <person name="Young S.K."/>
            <person name="Zeng Q."/>
            <person name="Gargeya S."/>
            <person name="Fitzgerald M."/>
            <person name="Abouelleil A."/>
            <person name="Alvarado L."/>
            <person name="Berlin A.M."/>
            <person name="Chapman S.B."/>
            <person name="Dewar J."/>
            <person name="Goldberg J."/>
            <person name="Griggs A."/>
            <person name="Gujja S."/>
            <person name="Hansen M."/>
            <person name="Howarth C."/>
            <person name="Imamovic A."/>
            <person name="Larimer J."/>
            <person name="McCowan C."/>
            <person name="Murphy C."/>
            <person name="Pearson M."/>
            <person name="Priest M."/>
            <person name="Roberts A."/>
            <person name="Saif S."/>
            <person name="Shea T."/>
            <person name="Sykes S."/>
            <person name="Wortman J."/>
            <person name="Nusbaum C."/>
            <person name="Birren B."/>
        </authorList>
    </citation>
    <scope>NUCLEOTIDE SEQUENCE [LARGE SCALE GENOMIC DNA]</scope>
    <source>
        <strain evidence="16 17">P78048</strain>
    </source>
</reference>
<comment type="caution">
    <text evidence="16">The sequence shown here is derived from an EMBL/GenBank/DDBJ whole genome shotgun (WGS) entry which is preliminary data.</text>
</comment>
<evidence type="ECO:0000256" key="11">
    <source>
        <dbReference type="ARBA" id="ARBA00023180"/>
    </source>
</evidence>
<dbReference type="Pfam" id="PF15789">
    <property type="entry name" value="Hyr1"/>
    <property type="match status" value="1"/>
</dbReference>
<feature type="non-terminal residue" evidence="16">
    <location>
        <position position="578"/>
    </location>
</feature>
<gene>
    <name evidence="16" type="ORF">MG3_04051</name>
</gene>
<evidence type="ECO:0000256" key="2">
    <source>
        <dbReference type="ARBA" id="ARBA00004191"/>
    </source>
</evidence>
<feature type="signal peptide" evidence="14">
    <location>
        <begin position="1"/>
        <end position="20"/>
    </location>
</feature>
<dbReference type="Pfam" id="PF11765">
    <property type="entry name" value="Hyphal_reg_CWP"/>
    <property type="match status" value="1"/>
</dbReference>
<feature type="compositionally biased region" description="Low complexity" evidence="13">
    <location>
        <begin position="429"/>
        <end position="558"/>
    </location>
</feature>
<evidence type="ECO:0000256" key="4">
    <source>
        <dbReference type="ARBA" id="ARBA00009873"/>
    </source>
</evidence>